<dbReference type="EMBL" id="RBOW01000841">
    <property type="protein sequence ID" value="RMN21131.1"/>
    <property type="molecule type" value="Genomic_DNA"/>
</dbReference>
<evidence type="ECO:0000313" key="2">
    <source>
        <dbReference type="Proteomes" id="UP000281372"/>
    </source>
</evidence>
<accession>A0A3M3KFA8</accession>
<evidence type="ECO:0000313" key="1">
    <source>
        <dbReference type="EMBL" id="RMN21131.1"/>
    </source>
</evidence>
<sequence>MWRKARMDKRELKKQILGQLASYLRNSVIIDGLYGDEMHRCHEQQLVLADEFERRCKSASDHTDK</sequence>
<gene>
    <name evidence="1" type="ORF">ALQ64_02805</name>
</gene>
<dbReference type="Proteomes" id="UP000281372">
    <property type="component" value="Unassembled WGS sequence"/>
</dbReference>
<comment type="caution">
    <text evidence="1">The sequence shown here is derived from an EMBL/GenBank/DDBJ whole genome shotgun (WGS) entry which is preliminary data.</text>
</comment>
<dbReference type="AlphaFoldDB" id="A0A3M3KFA8"/>
<organism evidence="1 2">
    <name type="scientific">Pseudomonas cannabina</name>
    <dbReference type="NCBI Taxonomy" id="86840"/>
    <lineage>
        <taxon>Bacteria</taxon>
        <taxon>Pseudomonadati</taxon>
        <taxon>Pseudomonadota</taxon>
        <taxon>Gammaproteobacteria</taxon>
        <taxon>Pseudomonadales</taxon>
        <taxon>Pseudomonadaceae</taxon>
        <taxon>Pseudomonas</taxon>
    </lineage>
</organism>
<reference evidence="1 2" key="1">
    <citation type="submission" date="2018-08" db="EMBL/GenBank/DDBJ databases">
        <title>Recombination of ecologically and evolutionarily significant loci maintains genetic cohesion in the Pseudomonas syringae species complex.</title>
        <authorList>
            <person name="Dillon M."/>
            <person name="Thakur S."/>
            <person name="Almeida R.N.D."/>
            <person name="Weir B.S."/>
            <person name="Guttman D.S."/>
        </authorList>
    </citation>
    <scope>NUCLEOTIDE SEQUENCE [LARGE SCALE GENOMIC DNA]</scope>
    <source>
        <strain evidence="1 2">ICMP 2821</strain>
    </source>
</reference>
<name>A0A3M3KFA8_PSECA</name>
<proteinExistence type="predicted"/>
<protein>
    <submittedName>
        <fullName evidence="1">Uncharacterized protein</fullName>
    </submittedName>
</protein>